<keyword evidence="3" id="KW-1003">Cell membrane</keyword>
<evidence type="ECO:0000256" key="4">
    <source>
        <dbReference type="ARBA" id="ARBA00022692"/>
    </source>
</evidence>
<feature type="non-terminal residue" evidence="9">
    <location>
        <position position="1"/>
    </location>
</feature>
<evidence type="ECO:0000313" key="9">
    <source>
        <dbReference type="EMBL" id="MBK5926969.1"/>
    </source>
</evidence>
<feature type="domain" description="Tripartite ATP-independent periplasmic transporters DctQ component" evidence="8">
    <location>
        <begin position="102"/>
        <end position="230"/>
    </location>
</feature>
<reference evidence="9" key="1">
    <citation type="submission" date="2017-05" db="EMBL/GenBank/DDBJ databases">
        <authorList>
            <person name="Imhoff J.F."/>
            <person name="Rahn T."/>
            <person name="Kuenzel S."/>
            <person name="Neulinger S.C."/>
        </authorList>
    </citation>
    <scope>NUCLEOTIDE SEQUENCE</scope>
    <source>
        <strain evidence="9">LMG 28126</strain>
    </source>
</reference>
<gene>
    <name evidence="9" type="ORF">CCR87_06355</name>
</gene>
<evidence type="ECO:0000259" key="8">
    <source>
        <dbReference type="Pfam" id="PF04290"/>
    </source>
</evidence>
<comment type="subcellular location">
    <subcellularLocation>
        <location evidence="7">Cell inner membrane</location>
        <topology evidence="7">Multi-pass membrane protein</topology>
    </subcellularLocation>
    <subcellularLocation>
        <location evidence="1">Cell membrane</location>
        <topology evidence="1">Multi-pass membrane protein</topology>
    </subcellularLocation>
</comment>
<dbReference type="EMBL" id="NHSD01000189">
    <property type="protein sequence ID" value="MBK5926969.1"/>
    <property type="molecule type" value="Genomic_DNA"/>
</dbReference>
<feature type="transmembrane region" description="Helical" evidence="7">
    <location>
        <begin position="15"/>
        <end position="43"/>
    </location>
</feature>
<feature type="transmembrane region" description="Helical" evidence="7">
    <location>
        <begin position="210"/>
        <end position="232"/>
    </location>
</feature>
<accession>A0A934WIJ7</accession>
<dbReference type="AlphaFoldDB" id="A0A934WIJ7"/>
<dbReference type="InterPro" id="IPR055348">
    <property type="entry name" value="DctQ"/>
</dbReference>
<dbReference type="RefSeq" id="WP_201156737.1">
    <property type="nucleotide sequence ID" value="NZ_NHSD01000189.1"/>
</dbReference>
<sequence length="257" mass="28005">AWGAGGTLRDDSDRIAALVAWLVRGAFFAVLLLGVVDATISFLRVEGWLRPLVGDALADNLRQSAWRGPYVHMPLAALGFVIALFTRTLGFIWLALLVVAAQLALVIGRFVFSYEQPFMSDLVRLWYASLFLLASAFTLVEEGHVRVDVFYSAMSVRGKALVNGIGSVVLGMTMCWTILILGTATQASTLIGPFLRYEQGQQTYGMMTKYILAVALGVFAVTMLLQFASYVLKAAADWRGEPEPDARPEGQAMTAAE</sequence>
<comment type="caution">
    <text evidence="7">Lacks conserved residue(s) required for the propagation of feature annotation.</text>
</comment>
<evidence type="ECO:0000256" key="1">
    <source>
        <dbReference type="ARBA" id="ARBA00004651"/>
    </source>
</evidence>
<feature type="transmembrane region" description="Helical" evidence="7">
    <location>
        <begin position="64"/>
        <end position="85"/>
    </location>
</feature>
<evidence type="ECO:0000256" key="6">
    <source>
        <dbReference type="ARBA" id="ARBA00023136"/>
    </source>
</evidence>
<keyword evidence="10" id="KW-1185">Reference proteome</keyword>
<dbReference type="Pfam" id="PF04290">
    <property type="entry name" value="DctQ"/>
    <property type="match status" value="1"/>
</dbReference>
<reference evidence="9" key="2">
    <citation type="journal article" date="2020" name="Microorganisms">
        <title>Osmotic Adaptation and Compatible Solute Biosynthesis of Phototrophic Bacteria as Revealed from Genome Analyses.</title>
        <authorList>
            <person name="Imhoff J.F."/>
            <person name="Rahn T."/>
            <person name="Kunzel S."/>
            <person name="Keller A."/>
            <person name="Neulinger S.C."/>
        </authorList>
    </citation>
    <scope>NUCLEOTIDE SEQUENCE</scope>
    <source>
        <strain evidence="9">LMG 28126</strain>
    </source>
</reference>
<proteinExistence type="inferred from homology"/>
<evidence type="ECO:0000256" key="5">
    <source>
        <dbReference type="ARBA" id="ARBA00022989"/>
    </source>
</evidence>
<keyword evidence="4 7" id="KW-0812">Transmembrane</keyword>
<evidence type="ECO:0000256" key="2">
    <source>
        <dbReference type="ARBA" id="ARBA00022448"/>
    </source>
</evidence>
<comment type="similarity">
    <text evidence="7">Belongs to the TRAP transporter small permease family.</text>
</comment>
<protein>
    <recommendedName>
        <fullName evidence="7">TRAP transporter small permease protein</fullName>
    </recommendedName>
</protein>
<dbReference type="GO" id="GO:0022857">
    <property type="term" value="F:transmembrane transporter activity"/>
    <property type="evidence" value="ECO:0007669"/>
    <property type="project" value="UniProtKB-UniRule"/>
</dbReference>
<organism evidence="9 10">
    <name type="scientific">Rhodobaculum claviforme</name>
    <dbReference type="NCBI Taxonomy" id="1549854"/>
    <lineage>
        <taxon>Bacteria</taxon>
        <taxon>Pseudomonadati</taxon>
        <taxon>Pseudomonadota</taxon>
        <taxon>Alphaproteobacteria</taxon>
        <taxon>Rhodobacterales</taxon>
        <taxon>Paracoccaceae</taxon>
        <taxon>Rhodobaculum</taxon>
    </lineage>
</organism>
<comment type="subunit">
    <text evidence="7">The complex comprises the extracytoplasmic solute receptor protein and the two transmembrane proteins.</text>
</comment>
<keyword evidence="6 7" id="KW-0472">Membrane</keyword>
<name>A0A934WIJ7_9RHOB</name>
<evidence type="ECO:0000313" key="10">
    <source>
        <dbReference type="Proteomes" id="UP000706333"/>
    </source>
</evidence>
<keyword evidence="2 7" id="KW-0813">Transport</keyword>
<evidence type="ECO:0000256" key="7">
    <source>
        <dbReference type="RuleBase" id="RU369079"/>
    </source>
</evidence>
<dbReference type="GO" id="GO:0005886">
    <property type="term" value="C:plasma membrane"/>
    <property type="evidence" value="ECO:0007669"/>
    <property type="project" value="UniProtKB-SubCell"/>
</dbReference>
<feature type="transmembrane region" description="Helical" evidence="7">
    <location>
        <begin position="124"/>
        <end position="140"/>
    </location>
</feature>
<evidence type="ECO:0000256" key="3">
    <source>
        <dbReference type="ARBA" id="ARBA00022475"/>
    </source>
</evidence>
<dbReference type="Proteomes" id="UP000706333">
    <property type="component" value="Unassembled WGS sequence"/>
</dbReference>
<feature type="transmembrane region" description="Helical" evidence="7">
    <location>
        <begin position="160"/>
        <end position="181"/>
    </location>
</feature>
<comment type="caution">
    <text evidence="9">The sequence shown here is derived from an EMBL/GenBank/DDBJ whole genome shotgun (WGS) entry which is preliminary data.</text>
</comment>
<comment type="function">
    <text evidence="7">Part of the tripartite ATP-independent periplasmic (TRAP) transport system.</text>
</comment>
<feature type="transmembrane region" description="Helical" evidence="7">
    <location>
        <begin position="91"/>
        <end position="112"/>
    </location>
</feature>
<keyword evidence="7" id="KW-0997">Cell inner membrane</keyword>
<keyword evidence="5 7" id="KW-1133">Transmembrane helix</keyword>